<reference evidence="1 2" key="1">
    <citation type="submission" date="2020-08" db="EMBL/GenBank/DDBJ databases">
        <title>A novel species.</title>
        <authorList>
            <person name="Gao J."/>
        </authorList>
    </citation>
    <scope>NUCLEOTIDE SEQUENCE [LARGE SCALE GENOMIC DNA]</scope>
    <source>
        <strain evidence="1 2">CRXT-G-22</strain>
    </source>
</reference>
<sequence>MRDACMKPDPAFVDWRAGTALDPAERWADRHRLVTTAAPAYLLSCQDGHGGVAAPGAVTGRRSVPAGARAVRFSSATVRRAG</sequence>
<protein>
    <submittedName>
        <fullName evidence="1">Uncharacterized protein</fullName>
    </submittedName>
</protein>
<dbReference type="AlphaFoldDB" id="A0A7H0ITX1"/>
<proteinExistence type="predicted"/>
<gene>
    <name evidence="1" type="ORF">IAG44_39365</name>
</gene>
<dbReference type="RefSeq" id="WP_187753153.1">
    <property type="nucleotide sequence ID" value="NZ_CP060828.1"/>
</dbReference>
<dbReference type="Proteomes" id="UP000516052">
    <property type="component" value="Chromosome"/>
</dbReference>
<keyword evidence="2" id="KW-1185">Reference proteome</keyword>
<organism evidence="1 2">
    <name type="scientific">Streptomyces roseirectus</name>
    <dbReference type="NCBI Taxonomy" id="2768066"/>
    <lineage>
        <taxon>Bacteria</taxon>
        <taxon>Bacillati</taxon>
        <taxon>Actinomycetota</taxon>
        <taxon>Actinomycetes</taxon>
        <taxon>Kitasatosporales</taxon>
        <taxon>Streptomycetaceae</taxon>
        <taxon>Streptomyces</taxon>
    </lineage>
</organism>
<evidence type="ECO:0000313" key="2">
    <source>
        <dbReference type="Proteomes" id="UP000516052"/>
    </source>
</evidence>
<dbReference type="KEGG" id="sroi:IAG44_39365"/>
<accession>A0A7H0ITX1</accession>
<dbReference type="EMBL" id="CP060828">
    <property type="protein sequence ID" value="QNP76237.1"/>
    <property type="molecule type" value="Genomic_DNA"/>
</dbReference>
<name>A0A7H0ITX1_9ACTN</name>
<evidence type="ECO:0000313" key="1">
    <source>
        <dbReference type="EMBL" id="QNP76237.1"/>
    </source>
</evidence>